<organism evidence="3 4">
    <name type="scientific">Staphylococcus equorum</name>
    <dbReference type="NCBI Taxonomy" id="246432"/>
    <lineage>
        <taxon>Bacteria</taxon>
        <taxon>Bacillati</taxon>
        <taxon>Bacillota</taxon>
        <taxon>Bacilli</taxon>
        <taxon>Bacillales</taxon>
        <taxon>Staphylococcaceae</taxon>
        <taxon>Staphylococcus</taxon>
    </lineage>
</organism>
<gene>
    <name evidence="3" type="ORF">M4L21_13445</name>
</gene>
<dbReference type="InterPro" id="IPR021865">
    <property type="entry name" value="Peptidase_G2"/>
</dbReference>
<comment type="caution">
    <text evidence="3">The sequence shown here is derived from an EMBL/GenBank/DDBJ whole genome shotgun (WGS) entry which is preliminary data.</text>
</comment>
<dbReference type="Pfam" id="PF12708">
    <property type="entry name" value="Pect-lyase_RHGA_epim"/>
    <property type="match status" value="1"/>
</dbReference>
<proteinExistence type="predicted"/>
<evidence type="ECO:0000313" key="3">
    <source>
        <dbReference type="EMBL" id="MDG0860332.1"/>
    </source>
</evidence>
<dbReference type="InterPro" id="IPR012334">
    <property type="entry name" value="Pectin_lyas_fold"/>
</dbReference>
<accession>A0A9X4LBD5</accession>
<dbReference type="InterPro" id="IPR006626">
    <property type="entry name" value="PbH1"/>
</dbReference>
<dbReference type="Gene3D" id="4.10.80.40">
    <property type="entry name" value="succinate dehydrogenase protein domain"/>
    <property type="match status" value="1"/>
</dbReference>
<dbReference type="Pfam" id="PF11962">
    <property type="entry name" value="Peptidase_G2"/>
    <property type="match status" value="1"/>
</dbReference>
<dbReference type="Gene3D" id="2.40.300.10">
    <property type="entry name" value="Head decoration protein D"/>
    <property type="match status" value="1"/>
</dbReference>
<feature type="domain" description="Rhamnogalacturonase A/B/Epimerase-like pectate lyase" evidence="2">
    <location>
        <begin position="135"/>
        <end position="374"/>
    </location>
</feature>
<dbReference type="AlphaFoldDB" id="A0A9X4LBD5"/>
<reference evidence="3" key="1">
    <citation type="submission" date="2022-05" db="EMBL/GenBank/DDBJ databases">
        <title>Comparative genomics of Staphylococcus equorum isolates.</title>
        <authorList>
            <person name="Luelf R.H."/>
        </authorList>
    </citation>
    <scope>NUCLEOTIDE SEQUENCE</scope>
    <source>
        <strain evidence="3">TMW 2.2343</strain>
    </source>
</reference>
<evidence type="ECO:0000259" key="2">
    <source>
        <dbReference type="Pfam" id="PF12708"/>
    </source>
</evidence>
<dbReference type="Proteomes" id="UP001152302">
    <property type="component" value="Unassembled WGS sequence"/>
</dbReference>
<evidence type="ECO:0000259" key="1">
    <source>
        <dbReference type="Pfam" id="PF11962"/>
    </source>
</evidence>
<dbReference type="SUPFAM" id="SSF51126">
    <property type="entry name" value="Pectin lyase-like"/>
    <property type="match status" value="1"/>
</dbReference>
<name>A0A9X4LBD5_9STAP</name>
<dbReference type="InterPro" id="IPR024535">
    <property type="entry name" value="RHGA/B-epi-like_pectate_lyase"/>
</dbReference>
<feature type="domain" description="Peptidase G2 IMC autoproteolytic cleavage" evidence="1">
    <location>
        <begin position="659"/>
        <end position="888"/>
    </location>
</feature>
<dbReference type="SMART" id="SM00710">
    <property type="entry name" value="PbH1"/>
    <property type="match status" value="6"/>
</dbReference>
<sequence length="888" mass="97532">MKLKKMKLKINFPIDLGQSFRHMIVENFKDVQFFYGQVIDIINDHQTKDKHAHKANQIDYKLSNVHDELQHQDGRIEGLIIGHNGDGINEIKDARTSLDGDNHPLLSKRLKYDFDNMNKKIEDNYTDLNKKIERIVNVNDYGADPTGENLSDEAFKEALGSGNVHVHMTEGIYIVKDGIKMPNNTVLSGEGKDITIVKLSDDSPRPTLVVTNKEMDGTAHNISWENFTVHGNKERFKEKYVSNGVQYNHPAPSGGSLSSNLRFAGVKYGYAYNIKSIDALLHGFDITHASDKYFYEGDGVRVNEELESKYIHIDNCESVGHGDDGITTHASRYLNITNNVSHDPKNYHGNSNGIEVDDGSQYVFLGNNNTFNNQCGIEVKAHATANAAAGVVVDGHVSYKDNRSYVVRHIGHHKAADPKSKTAKDVMFNNIVSLYPWENGVYPTWTPRAMVICAYENVSVNNFTAIGDGTFTSGQPVIAVQYRAENVQLHNINVRGFSNASADLKIYGGANRPKKVTFSNINIHKSSSNIGIGGGAGVYDTKIIGANMIGNGSGNAIESYNSTMTIMGVQHEGYTNGAVIMKKAYKEVPTSLRGGLVAGSTGSGAISRRSAVLATTGESFAHSDRSWLLGAGMKSQAHGSRSGIMNALESETSQGKYSQTIMNSRGVKVEDNYIFAMGYGLGGPSRSNTSIEMKGTTGNIKTKGTVSSGQNFGDYAEYFESQSGQEIPNGYLVTLDGKYIRKANINDKPIGIVSGTAGVVLGDQVFHHKDKFLKDEFGVTIKELQLNEWHDDEGNYYSEEEMIPVPNPDYTEAEEGYAPRSERPEWNIVGLVGQVFTRVDSTVSANDYIKPVKGIGTKDNNNGFYRVLEITTPYDSEKGYGVAVVLVK</sequence>
<evidence type="ECO:0000313" key="4">
    <source>
        <dbReference type="Proteomes" id="UP001152302"/>
    </source>
</evidence>
<dbReference type="EMBL" id="JAMBPX010000011">
    <property type="protein sequence ID" value="MDG0860332.1"/>
    <property type="molecule type" value="Genomic_DNA"/>
</dbReference>
<dbReference type="InterPro" id="IPR011050">
    <property type="entry name" value="Pectin_lyase_fold/virulence"/>
</dbReference>
<dbReference type="RefSeq" id="WP_277595850.1">
    <property type="nucleotide sequence ID" value="NZ_JAMBPX010000011.1"/>
</dbReference>
<protein>
    <submittedName>
        <fullName evidence="3">Peptidase G2</fullName>
    </submittedName>
</protein>
<dbReference type="Gene3D" id="2.160.20.10">
    <property type="entry name" value="Single-stranded right-handed beta-helix, Pectin lyase-like"/>
    <property type="match status" value="1"/>
</dbReference>